<evidence type="ECO:0000256" key="5">
    <source>
        <dbReference type="ARBA" id="ARBA00022989"/>
    </source>
</evidence>
<dbReference type="PANTHER" id="PTHR15583:SF7">
    <property type="entry name" value="INTERLEUKIN CYTOKINE RECEPTOR-RELATED PROTEIN 2"/>
    <property type="match status" value="1"/>
</dbReference>
<dbReference type="GO" id="GO:0005886">
    <property type="term" value="C:plasma membrane"/>
    <property type="evidence" value="ECO:0007669"/>
    <property type="project" value="UniProtKB-SubCell"/>
</dbReference>
<keyword evidence="6" id="KW-0472">Membrane</keyword>
<proteinExistence type="predicted"/>
<comment type="subcellular location">
    <subcellularLocation>
        <location evidence="1">Cell membrane</location>
        <topology evidence="1">Single-pass type I membrane protein</topology>
    </subcellularLocation>
</comment>
<evidence type="ECO:0000256" key="4">
    <source>
        <dbReference type="ARBA" id="ARBA00022729"/>
    </source>
</evidence>
<dbReference type="OrthoDB" id="5915222at2759"/>
<keyword evidence="3" id="KW-0812">Transmembrane</keyword>
<gene>
    <name evidence="13" type="primary">LOC109476911</name>
</gene>
<dbReference type="PROSITE" id="PS51534">
    <property type="entry name" value="SEFIR"/>
    <property type="match status" value="1"/>
</dbReference>
<evidence type="ECO:0000256" key="9">
    <source>
        <dbReference type="SAM" id="MobiDB-lite"/>
    </source>
</evidence>
<dbReference type="RefSeq" id="XP_019633488.1">
    <property type="nucleotide sequence ID" value="XM_019777929.1"/>
</dbReference>
<dbReference type="KEGG" id="bbel:109476911"/>
<feature type="signal peptide" evidence="10">
    <location>
        <begin position="1"/>
        <end position="24"/>
    </location>
</feature>
<evidence type="ECO:0000256" key="2">
    <source>
        <dbReference type="ARBA" id="ARBA00022475"/>
    </source>
</evidence>
<dbReference type="Gene3D" id="2.60.40.2160">
    <property type="entry name" value="Interleukin-17 receptor A/B, fibronectin-III-like domain 1"/>
    <property type="match status" value="1"/>
</dbReference>
<evidence type="ECO:0000256" key="8">
    <source>
        <dbReference type="ARBA" id="ARBA00023180"/>
    </source>
</evidence>
<evidence type="ECO:0000256" key="7">
    <source>
        <dbReference type="ARBA" id="ARBA00023170"/>
    </source>
</evidence>
<keyword evidence="5" id="KW-1133">Transmembrane helix</keyword>
<dbReference type="Pfam" id="PF08357">
    <property type="entry name" value="SEFIR"/>
    <property type="match status" value="1"/>
</dbReference>
<dbReference type="InterPro" id="IPR013568">
    <property type="entry name" value="SEFIR_dom"/>
</dbReference>
<feature type="chain" id="PRO_5027892811" evidence="10">
    <location>
        <begin position="25"/>
        <end position="729"/>
    </location>
</feature>
<keyword evidence="2" id="KW-1003">Cell membrane</keyword>
<keyword evidence="7" id="KW-0675">Receptor</keyword>
<protein>
    <submittedName>
        <fullName evidence="13">LOW QUALITY PROTEIN: interleukin-17 receptor A-like</fullName>
    </submittedName>
</protein>
<feature type="region of interest" description="Disordered" evidence="9">
    <location>
        <begin position="639"/>
        <end position="664"/>
    </location>
</feature>
<dbReference type="Pfam" id="PF16556">
    <property type="entry name" value="IL17R_fnIII_D1"/>
    <property type="match status" value="1"/>
</dbReference>
<organism evidence="12 13">
    <name type="scientific">Branchiostoma belcheri</name>
    <name type="common">Amphioxus</name>
    <dbReference type="NCBI Taxonomy" id="7741"/>
    <lineage>
        <taxon>Eukaryota</taxon>
        <taxon>Metazoa</taxon>
        <taxon>Chordata</taxon>
        <taxon>Cephalochordata</taxon>
        <taxon>Leptocardii</taxon>
        <taxon>Amphioxiformes</taxon>
        <taxon>Branchiostomatidae</taxon>
        <taxon>Branchiostoma</taxon>
    </lineage>
</organism>
<dbReference type="GO" id="GO:0030368">
    <property type="term" value="F:interleukin-17 receptor activity"/>
    <property type="evidence" value="ECO:0007669"/>
    <property type="project" value="InterPro"/>
</dbReference>
<dbReference type="FunFam" id="3.40.50.11530:FF:000002">
    <property type="entry name" value="Interleukin 17 receptor A"/>
    <property type="match status" value="1"/>
</dbReference>
<evidence type="ECO:0000256" key="1">
    <source>
        <dbReference type="ARBA" id="ARBA00004251"/>
    </source>
</evidence>
<dbReference type="InterPro" id="IPR038683">
    <property type="entry name" value="IL17RA/B_FnIII-like_1_sf"/>
</dbReference>
<reference evidence="13" key="1">
    <citation type="submission" date="2025-08" db="UniProtKB">
        <authorList>
            <consortium name="RefSeq"/>
        </authorList>
    </citation>
    <scope>IDENTIFICATION</scope>
    <source>
        <tissue evidence="13">Gonad</tissue>
    </source>
</reference>
<keyword evidence="8" id="KW-0325">Glycoprotein</keyword>
<feature type="domain" description="SEFIR" evidence="11">
    <location>
        <begin position="310"/>
        <end position="460"/>
    </location>
</feature>
<feature type="compositionally biased region" description="Polar residues" evidence="9">
    <location>
        <begin position="720"/>
        <end position="729"/>
    </location>
</feature>
<dbReference type="PANTHER" id="PTHR15583">
    <property type="entry name" value="INTERLEUKIN-17 RECEPTOR"/>
    <property type="match status" value="1"/>
</dbReference>
<feature type="region of interest" description="Disordered" evidence="9">
    <location>
        <begin position="692"/>
        <end position="729"/>
    </location>
</feature>
<dbReference type="InterPro" id="IPR032356">
    <property type="entry name" value="IL17R_A/B_N"/>
</dbReference>
<dbReference type="Proteomes" id="UP000515135">
    <property type="component" value="Unplaced"/>
</dbReference>
<evidence type="ECO:0000259" key="11">
    <source>
        <dbReference type="PROSITE" id="PS51534"/>
    </source>
</evidence>
<evidence type="ECO:0000256" key="6">
    <source>
        <dbReference type="ARBA" id="ARBA00023136"/>
    </source>
</evidence>
<accession>A0A6P4Z9Z6</accession>
<name>A0A6P4Z9Z6_BRABE</name>
<dbReference type="GeneID" id="109476911"/>
<dbReference type="Gene3D" id="3.40.50.11530">
    <property type="match status" value="1"/>
</dbReference>
<sequence>MLFLWRTRVLLLLLLCLASQQSDGRARMVETREMDCSSNCSQQGLPCRVEKECDWWCTAYNATQCPQTPSKPSLKRPEPFVFQSGDGENAKYHLGLNITWEPPDDGSIVFVRGFQIRVMSRNSDDLGWNYCVTLNITGAKLSMVAPKRKFYYNCFGKDPDNPKIFLPGKTYHIVLYSKPEQGPGHKDQNVSRDITMPDCDRPGMEKVEECKAYINVSVNGSTVNVTFDPAPSTFIFDGYFVWLKPTGDKGEERELQTTTSNVLFQDVPNGRYTVKLRLKKRECDCIDSMTVRPFIVQAPAAPGRTNHFSVIPVLLIYSHDHPLHETAVRAFAAFLRQICGCDVTLDDYCMQSIARLGKIPWLCGQIERAKRVIVVCSKGTKRIWEDIVNAEPSVMSRYAPPCGDMVRPAIHLISSEFHRQSTFEKYITAYFRYSSEEDVPRALNVGNNYMLMKHFEELYLHLLRWDRRPARPDIALPELGEDRYHLSEAGGKLKRCIDEMTAFQTAHPTWFQDSQGSSQACGGGDDTCLHPYYSHGSHGNGQQHDFGGFYSSPQLDGQSRNYGYDADYERSSVSLVAPSDVSIRDNRPFGAQHVTDQSRDVFRREFSESGGRTPDTVPPCEATFTNSPPVMNNVVPNGGVAEGHTHHSEPAGDVVPEPTESDDISTARNLTGPNLHFSPSVFLLEKHVQQFRGDGDRNAGGYPSVSRGGQASEDEGIDTLVSQGRVTDV</sequence>
<keyword evidence="12" id="KW-1185">Reference proteome</keyword>
<evidence type="ECO:0000313" key="13">
    <source>
        <dbReference type="RefSeq" id="XP_019633488.1"/>
    </source>
</evidence>
<dbReference type="AlphaFoldDB" id="A0A6P4Z9Z6"/>
<dbReference type="InterPro" id="IPR039465">
    <property type="entry name" value="IL-17_rcpt-like"/>
</dbReference>
<evidence type="ECO:0000256" key="10">
    <source>
        <dbReference type="SAM" id="SignalP"/>
    </source>
</evidence>
<evidence type="ECO:0000313" key="12">
    <source>
        <dbReference type="Proteomes" id="UP000515135"/>
    </source>
</evidence>
<evidence type="ECO:0000256" key="3">
    <source>
        <dbReference type="ARBA" id="ARBA00022692"/>
    </source>
</evidence>
<keyword evidence="4 10" id="KW-0732">Signal</keyword>